<dbReference type="WBParaSite" id="TCNE_0001415101-mRNA-1">
    <property type="protein sequence ID" value="TCNE_0001415101-mRNA-1"/>
    <property type="gene ID" value="TCNE_0001415101"/>
</dbReference>
<evidence type="ECO:0000259" key="1">
    <source>
        <dbReference type="PROSITE" id="PS51012"/>
    </source>
</evidence>
<feature type="domain" description="ABC transmembrane type-2" evidence="1">
    <location>
        <begin position="105"/>
        <end position="116"/>
    </location>
</feature>
<evidence type="ECO:0000313" key="2">
    <source>
        <dbReference type="Proteomes" id="UP000050794"/>
    </source>
</evidence>
<dbReference type="InterPro" id="IPR047817">
    <property type="entry name" value="ABC2_TM_bact-type"/>
</dbReference>
<accession>A0A183V081</accession>
<keyword evidence="2" id="KW-1185">Reference proteome</keyword>
<protein>
    <submittedName>
        <fullName evidence="3">GH26 domain-containing protein</fullName>
    </submittedName>
</protein>
<reference evidence="3" key="1">
    <citation type="submission" date="2016-06" db="UniProtKB">
        <authorList>
            <consortium name="WormBaseParasite"/>
        </authorList>
    </citation>
    <scope>IDENTIFICATION</scope>
</reference>
<dbReference type="Proteomes" id="UP000050794">
    <property type="component" value="Unassembled WGS sequence"/>
</dbReference>
<name>A0A183V081_TOXCA</name>
<dbReference type="PROSITE" id="PS51012">
    <property type="entry name" value="ABC_TM2"/>
    <property type="match status" value="1"/>
</dbReference>
<evidence type="ECO:0000313" key="3">
    <source>
        <dbReference type="WBParaSite" id="TCNE_0001415101-mRNA-1"/>
    </source>
</evidence>
<sequence length="116" mass="12695">LKRRLADGALGGFVDNICFGSCVEAEFYGHPVDTERLADEVRQLVDRANLNGMNVVSLWLPALGLEMTSSSTFPALVADVRAVLVPVELSIPETWGRWSWLGSLLSLIWSLLAPLL</sequence>
<proteinExistence type="predicted"/>
<organism evidence="2 3">
    <name type="scientific">Toxocara canis</name>
    <name type="common">Canine roundworm</name>
    <dbReference type="NCBI Taxonomy" id="6265"/>
    <lineage>
        <taxon>Eukaryota</taxon>
        <taxon>Metazoa</taxon>
        <taxon>Ecdysozoa</taxon>
        <taxon>Nematoda</taxon>
        <taxon>Chromadorea</taxon>
        <taxon>Rhabditida</taxon>
        <taxon>Spirurina</taxon>
        <taxon>Ascaridomorpha</taxon>
        <taxon>Ascaridoidea</taxon>
        <taxon>Toxocaridae</taxon>
        <taxon>Toxocara</taxon>
    </lineage>
</organism>
<dbReference type="AlphaFoldDB" id="A0A183V081"/>